<evidence type="ECO:0000256" key="1">
    <source>
        <dbReference type="SAM" id="MobiDB-lite"/>
    </source>
</evidence>
<dbReference type="Pfam" id="PF04759">
    <property type="entry name" value="DUF617"/>
    <property type="match status" value="1"/>
</dbReference>
<accession>A0AAV0PSM3</accession>
<sequence>MAAATPNLPPVRTRPPTPETQPPAAPPPPPPPAAAVVSLQQPSGKKSNPSRPRRLLRQVRSIFRSFPIITPAACKFPTGGGGGGTRIQDGHINGTRMTGTLFGHKRARVNLAIQETPSSLPVVLLELGLPTGKLLQSMGGGMVRIAMECEKRSGGDKTQVMEEPIWTMFCNGKKSGFGVKREPTEEDLRVMRTLHVVSMGAGVIPEEKEEEVHPEGELAYMRAHFERVVGSRDSETYYMMNPDGNSGPELSLFFVRV</sequence>
<comment type="caution">
    <text evidence="2">The sequence shown here is derived from an EMBL/GenBank/DDBJ whole genome shotgun (WGS) entry which is preliminary data.</text>
</comment>
<keyword evidence="3" id="KW-1185">Reference proteome</keyword>
<organism evidence="2 3">
    <name type="scientific">Linum tenue</name>
    <dbReference type="NCBI Taxonomy" id="586396"/>
    <lineage>
        <taxon>Eukaryota</taxon>
        <taxon>Viridiplantae</taxon>
        <taxon>Streptophyta</taxon>
        <taxon>Embryophyta</taxon>
        <taxon>Tracheophyta</taxon>
        <taxon>Spermatophyta</taxon>
        <taxon>Magnoliopsida</taxon>
        <taxon>eudicotyledons</taxon>
        <taxon>Gunneridae</taxon>
        <taxon>Pentapetalae</taxon>
        <taxon>rosids</taxon>
        <taxon>fabids</taxon>
        <taxon>Malpighiales</taxon>
        <taxon>Linaceae</taxon>
        <taxon>Linum</taxon>
    </lineage>
</organism>
<feature type="compositionally biased region" description="Polar residues" evidence="1">
    <location>
        <begin position="38"/>
        <end position="50"/>
    </location>
</feature>
<name>A0AAV0PSM3_9ROSI</name>
<evidence type="ECO:0000313" key="2">
    <source>
        <dbReference type="EMBL" id="CAI0474159.1"/>
    </source>
</evidence>
<dbReference type="AlphaFoldDB" id="A0AAV0PSM3"/>
<reference evidence="2" key="1">
    <citation type="submission" date="2022-08" db="EMBL/GenBank/DDBJ databases">
        <authorList>
            <person name="Gutierrez-Valencia J."/>
        </authorList>
    </citation>
    <scope>NUCLEOTIDE SEQUENCE</scope>
</reference>
<feature type="compositionally biased region" description="Pro residues" evidence="1">
    <location>
        <begin position="7"/>
        <end position="33"/>
    </location>
</feature>
<protein>
    <recommendedName>
        <fullName evidence="4">Protein MIZU-KUSSEI 1</fullName>
    </recommendedName>
</protein>
<evidence type="ECO:0008006" key="4">
    <source>
        <dbReference type="Google" id="ProtNLM"/>
    </source>
</evidence>
<dbReference type="EMBL" id="CAMGYJ010000009">
    <property type="protein sequence ID" value="CAI0474159.1"/>
    <property type="molecule type" value="Genomic_DNA"/>
</dbReference>
<dbReference type="InterPro" id="IPR006460">
    <property type="entry name" value="MIZ1-like_pln"/>
</dbReference>
<gene>
    <name evidence="2" type="ORF">LITE_LOCUS39920</name>
</gene>
<dbReference type="Proteomes" id="UP001154282">
    <property type="component" value="Unassembled WGS sequence"/>
</dbReference>
<dbReference type="PANTHER" id="PTHR31696">
    <property type="entry name" value="PROTEIN MIZU-KUSSEI 1"/>
    <property type="match status" value="1"/>
</dbReference>
<evidence type="ECO:0000313" key="3">
    <source>
        <dbReference type="Proteomes" id="UP001154282"/>
    </source>
</evidence>
<dbReference type="NCBIfam" id="TIGR01570">
    <property type="entry name" value="A_thal_3588"/>
    <property type="match status" value="1"/>
</dbReference>
<feature type="region of interest" description="Disordered" evidence="1">
    <location>
        <begin position="1"/>
        <end position="54"/>
    </location>
</feature>
<proteinExistence type="predicted"/>
<dbReference type="PANTHER" id="PTHR31696:SF73">
    <property type="entry name" value="EXPRESSED PROTEIN"/>
    <property type="match status" value="1"/>
</dbReference>
<dbReference type="GO" id="GO:0010274">
    <property type="term" value="P:hydrotropism"/>
    <property type="evidence" value="ECO:0007669"/>
    <property type="project" value="InterPro"/>
</dbReference>